<organism evidence="7 8">
    <name type="scientific">Photorhabdus khanii subsp. guanajuatensis</name>
    <dbReference type="NCBI Taxonomy" id="2100166"/>
    <lineage>
        <taxon>Bacteria</taxon>
        <taxon>Pseudomonadati</taxon>
        <taxon>Pseudomonadota</taxon>
        <taxon>Gammaproteobacteria</taxon>
        <taxon>Enterobacterales</taxon>
        <taxon>Morganellaceae</taxon>
        <taxon>Photorhabdus</taxon>
    </lineage>
</organism>
<sequence length="146" mass="15719">MLSLIFIAFLNGIFIAATRTINGQLSVSIGSFGASLWNHIGGFLLLTVVLTLLSSWQWNEWDFDAIPAAAYMGGVFGALFVAVSSYIFPKLGAMNAAILVIAGQMLSAVLLDWLYQGITPGLVKIVGVLFVLVGIYLTRKTTESKE</sequence>
<evidence type="ECO:0000313" key="8">
    <source>
        <dbReference type="Proteomes" id="UP000295598"/>
    </source>
</evidence>
<dbReference type="RefSeq" id="WP_132354861.1">
    <property type="nucleotide sequence ID" value="NZ_CAWOJO010000021.1"/>
</dbReference>
<keyword evidence="5 6" id="KW-0472">Membrane</keyword>
<evidence type="ECO:0000256" key="2">
    <source>
        <dbReference type="ARBA" id="ARBA00022475"/>
    </source>
</evidence>
<keyword evidence="3 6" id="KW-0812">Transmembrane</keyword>
<evidence type="ECO:0000256" key="6">
    <source>
        <dbReference type="SAM" id="Phobius"/>
    </source>
</evidence>
<dbReference type="InterPro" id="IPR037185">
    <property type="entry name" value="EmrE-like"/>
</dbReference>
<reference evidence="7 8" key="1">
    <citation type="journal article" date="2019" name="Int. J. Syst. Evol. Microbiol.">
        <title>Photorhabdus khanii subsp. guanajuatensis subsp. nov., isolated from Heterorhabditis atacamensis, and Photorhabdus luminescens subsp. mexicana subsp. nov., isolated from Heterorhabditis mexicana entomopathogenic nematodes.</title>
        <authorList>
            <person name="Machado R.A.R."/>
            <person name="Bruno P."/>
            <person name="Arce C.C.M."/>
            <person name="Liechti N."/>
            <person name="Kohler A."/>
            <person name="Bernal J."/>
            <person name="Bruggmann R."/>
            <person name="Turlings T.C.J."/>
        </authorList>
    </citation>
    <scope>NUCLEOTIDE SEQUENCE [LARGE SCALE GENOMIC DNA]</scope>
    <source>
        <strain evidence="7 8">MEX20-17</strain>
    </source>
</reference>
<feature type="transmembrane region" description="Helical" evidence="6">
    <location>
        <begin position="68"/>
        <end position="88"/>
    </location>
</feature>
<protein>
    <recommendedName>
        <fullName evidence="9">EamA-like transporter family protein</fullName>
    </recommendedName>
</protein>
<dbReference type="InterPro" id="IPR006750">
    <property type="entry name" value="YdcZ"/>
</dbReference>
<gene>
    <name evidence="7" type="ORF">C5467_13490</name>
</gene>
<dbReference type="PANTHER" id="PTHR34821">
    <property type="entry name" value="INNER MEMBRANE PROTEIN YDCZ"/>
    <property type="match status" value="1"/>
</dbReference>
<evidence type="ECO:0000256" key="4">
    <source>
        <dbReference type="ARBA" id="ARBA00022989"/>
    </source>
</evidence>
<dbReference type="SUPFAM" id="SSF103481">
    <property type="entry name" value="Multidrug resistance efflux transporter EmrE"/>
    <property type="match status" value="1"/>
</dbReference>
<feature type="transmembrane region" description="Helical" evidence="6">
    <location>
        <begin position="121"/>
        <end position="138"/>
    </location>
</feature>
<dbReference type="EMBL" id="PUJY01000021">
    <property type="protein sequence ID" value="TDB54629.1"/>
    <property type="molecule type" value="Genomic_DNA"/>
</dbReference>
<name>A0A4R4JNL3_9GAMM</name>
<evidence type="ECO:0000256" key="3">
    <source>
        <dbReference type="ARBA" id="ARBA00022692"/>
    </source>
</evidence>
<comment type="subcellular location">
    <subcellularLocation>
        <location evidence="1">Cell membrane</location>
        <topology evidence="1">Multi-pass membrane protein</topology>
    </subcellularLocation>
</comment>
<evidence type="ECO:0000256" key="1">
    <source>
        <dbReference type="ARBA" id="ARBA00004651"/>
    </source>
</evidence>
<dbReference type="AlphaFoldDB" id="A0A4R4JNL3"/>
<feature type="transmembrane region" description="Helical" evidence="6">
    <location>
        <begin position="94"/>
        <end position="114"/>
    </location>
</feature>
<comment type="caution">
    <text evidence="7">The sequence shown here is derived from an EMBL/GenBank/DDBJ whole genome shotgun (WGS) entry which is preliminary data.</text>
</comment>
<dbReference type="GO" id="GO:0005886">
    <property type="term" value="C:plasma membrane"/>
    <property type="evidence" value="ECO:0007669"/>
    <property type="project" value="TreeGrafter"/>
</dbReference>
<evidence type="ECO:0008006" key="9">
    <source>
        <dbReference type="Google" id="ProtNLM"/>
    </source>
</evidence>
<proteinExistence type="predicted"/>
<feature type="transmembrane region" description="Helical" evidence="6">
    <location>
        <begin position="36"/>
        <end position="56"/>
    </location>
</feature>
<accession>A0A4R4JNL3</accession>
<keyword evidence="2" id="KW-1003">Cell membrane</keyword>
<evidence type="ECO:0000256" key="5">
    <source>
        <dbReference type="ARBA" id="ARBA00023136"/>
    </source>
</evidence>
<dbReference type="Proteomes" id="UP000295598">
    <property type="component" value="Unassembled WGS sequence"/>
</dbReference>
<evidence type="ECO:0000313" key="7">
    <source>
        <dbReference type="EMBL" id="TDB54629.1"/>
    </source>
</evidence>
<dbReference type="Pfam" id="PF04657">
    <property type="entry name" value="DMT_YdcZ"/>
    <property type="match status" value="1"/>
</dbReference>
<dbReference type="PANTHER" id="PTHR34821:SF2">
    <property type="entry name" value="INNER MEMBRANE PROTEIN YDCZ"/>
    <property type="match status" value="1"/>
</dbReference>
<keyword evidence="4 6" id="KW-1133">Transmembrane helix</keyword>